<dbReference type="InterPro" id="IPR025799">
    <property type="entry name" value="Arg_MeTrfase"/>
</dbReference>
<dbReference type="GO" id="GO:0032259">
    <property type="term" value="P:methylation"/>
    <property type="evidence" value="ECO:0007669"/>
    <property type="project" value="UniProtKB-KW"/>
</dbReference>
<organism evidence="1 2">
    <name type="scientific">Methanococcus maripaludis</name>
    <name type="common">Methanococcus deltae</name>
    <dbReference type="NCBI Taxonomy" id="39152"/>
    <lineage>
        <taxon>Archaea</taxon>
        <taxon>Methanobacteriati</taxon>
        <taxon>Methanobacteriota</taxon>
        <taxon>Methanomada group</taxon>
        <taxon>Methanococci</taxon>
        <taxon>Methanococcales</taxon>
        <taxon>Methanococcaceae</taxon>
        <taxon>Methanococcus</taxon>
    </lineage>
</organism>
<dbReference type="Proteomes" id="UP000536195">
    <property type="component" value="Unassembled WGS sequence"/>
</dbReference>
<dbReference type="RefSeq" id="WP_184229849.1">
    <property type="nucleotide sequence ID" value="NZ_JACHEC010000001.1"/>
</dbReference>
<dbReference type="PANTHER" id="PTHR11006">
    <property type="entry name" value="PROTEIN ARGININE N-METHYLTRANSFERASE"/>
    <property type="match status" value="1"/>
</dbReference>
<dbReference type="AlphaFoldDB" id="A0A7J9S8Z0"/>
<protein>
    <submittedName>
        <fullName evidence="1">Putative RNA methylase</fullName>
    </submittedName>
</protein>
<dbReference type="Pfam" id="PF06325">
    <property type="entry name" value="PrmA"/>
    <property type="match status" value="1"/>
</dbReference>
<name>A0A7J9S8Z0_METMI</name>
<dbReference type="InterPro" id="IPR021172">
    <property type="entry name" value="UCP006607_RNA_methylase-rel"/>
</dbReference>
<sequence>MELKLSVPQWHYSMLLDDERVSVFKEAVETSVKPGDIVFDLGTGSGILAMIAAKNAKHVYAVELDPITTEYTRENINENNFENITVIEDDAAYYPFSEKADVVIAELLDTGLITEPQVPVLNSIIEKGLLKEGGIIVPEEVYNSAQIVKSKMGHIYYDEEVTSEEVSNEIVYDTINFYRVNDEDVEYLLEFDLKEDVKSPAVRLNTYTKLKENLISGSSPMLNPPLVIPINGELKTGTVKIKLSYVMGGDLESINVEIIKWSTK</sequence>
<dbReference type="GO" id="GO:0016274">
    <property type="term" value="F:protein-arginine N-methyltransferase activity"/>
    <property type="evidence" value="ECO:0007669"/>
    <property type="project" value="InterPro"/>
</dbReference>
<dbReference type="Gene3D" id="3.40.50.150">
    <property type="entry name" value="Vaccinia Virus protein VP39"/>
    <property type="match status" value="1"/>
</dbReference>
<dbReference type="SUPFAM" id="SSF53335">
    <property type="entry name" value="S-adenosyl-L-methionine-dependent methyltransferases"/>
    <property type="match status" value="1"/>
</dbReference>
<dbReference type="PANTHER" id="PTHR11006:SF4">
    <property type="entry name" value="PROTEIN ARGININE N-METHYLTRANSFERASE 7"/>
    <property type="match status" value="1"/>
</dbReference>
<evidence type="ECO:0000313" key="2">
    <source>
        <dbReference type="Proteomes" id="UP000536195"/>
    </source>
</evidence>
<keyword evidence="1" id="KW-0808">Transferase</keyword>
<accession>A0A7J9S8Z0</accession>
<reference evidence="1 2" key="1">
    <citation type="submission" date="2020-08" db="EMBL/GenBank/DDBJ databases">
        <title>Genomic Encyclopedia of Type Strains, Phase IV (KMG-V): Genome sequencing to study the core and pangenomes of soil and plant-associated prokaryotes.</title>
        <authorList>
            <person name="Whitman W."/>
        </authorList>
    </citation>
    <scope>NUCLEOTIDE SEQUENCE [LARGE SCALE GENOMIC DNA]</scope>
    <source>
        <strain evidence="1 2">C11</strain>
    </source>
</reference>
<dbReference type="InterPro" id="IPR029063">
    <property type="entry name" value="SAM-dependent_MTases_sf"/>
</dbReference>
<dbReference type="CDD" id="cd02440">
    <property type="entry name" value="AdoMet_MTases"/>
    <property type="match status" value="1"/>
</dbReference>
<evidence type="ECO:0000313" key="1">
    <source>
        <dbReference type="EMBL" id="MBB6401458.1"/>
    </source>
</evidence>
<comment type="caution">
    <text evidence="1">The sequence shown here is derived from an EMBL/GenBank/DDBJ whole genome shotgun (WGS) entry which is preliminary data.</text>
</comment>
<dbReference type="EMBL" id="JACHEC010000001">
    <property type="protein sequence ID" value="MBB6401458.1"/>
    <property type="molecule type" value="Genomic_DNA"/>
</dbReference>
<dbReference type="GO" id="GO:0042054">
    <property type="term" value="F:histone methyltransferase activity"/>
    <property type="evidence" value="ECO:0007669"/>
    <property type="project" value="TreeGrafter"/>
</dbReference>
<keyword evidence="1" id="KW-0489">Methyltransferase</keyword>
<proteinExistence type="predicted"/>
<gene>
    <name evidence="1" type="ORF">HNP92_000743</name>
</gene>
<dbReference type="PIRSF" id="PIRSF006607">
    <property type="entry name" value="RNAmts_UCP006607"/>
    <property type="match status" value="1"/>
</dbReference>